<dbReference type="Proteomes" id="UP000260943">
    <property type="component" value="Unassembled WGS sequence"/>
</dbReference>
<feature type="domain" description="HTH araC/xylS-type" evidence="4">
    <location>
        <begin position="8"/>
        <end position="106"/>
    </location>
</feature>
<dbReference type="SUPFAM" id="SSF46689">
    <property type="entry name" value="Homeodomain-like"/>
    <property type="match status" value="2"/>
</dbReference>
<dbReference type="GO" id="GO:0003700">
    <property type="term" value="F:DNA-binding transcription factor activity"/>
    <property type="evidence" value="ECO:0007669"/>
    <property type="project" value="InterPro"/>
</dbReference>
<keyword evidence="2" id="KW-0238">DNA-binding</keyword>
<dbReference type="RefSeq" id="WP_117678686.1">
    <property type="nucleotide sequence ID" value="NZ_CALJOO010000088.1"/>
</dbReference>
<organism evidence="5 6">
    <name type="scientific">Collinsella tanakaei</name>
    <dbReference type="NCBI Taxonomy" id="626935"/>
    <lineage>
        <taxon>Bacteria</taxon>
        <taxon>Bacillati</taxon>
        <taxon>Actinomycetota</taxon>
        <taxon>Coriobacteriia</taxon>
        <taxon>Coriobacteriales</taxon>
        <taxon>Coriobacteriaceae</taxon>
        <taxon>Collinsella</taxon>
    </lineage>
</organism>
<dbReference type="AlphaFoldDB" id="A0A3E4QZ20"/>
<evidence type="ECO:0000256" key="3">
    <source>
        <dbReference type="ARBA" id="ARBA00023163"/>
    </source>
</evidence>
<proteinExistence type="predicted"/>
<dbReference type="EMBL" id="QSRJ01000001">
    <property type="protein sequence ID" value="RGL12158.1"/>
    <property type="molecule type" value="Genomic_DNA"/>
</dbReference>
<dbReference type="PROSITE" id="PS00041">
    <property type="entry name" value="HTH_ARAC_FAMILY_1"/>
    <property type="match status" value="1"/>
</dbReference>
<dbReference type="PROSITE" id="PS01124">
    <property type="entry name" value="HTH_ARAC_FAMILY_2"/>
    <property type="match status" value="1"/>
</dbReference>
<evidence type="ECO:0000256" key="1">
    <source>
        <dbReference type="ARBA" id="ARBA00023015"/>
    </source>
</evidence>
<dbReference type="Pfam" id="PF14526">
    <property type="entry name" value="Cass2"/>
    <property type="match status" value="1"/>
</dbReference>
<dbReference type="GO" id="GO:0043565">
    <property type="term" value="F:sequence-specific DNA binding"/>
    <property type="evidence" value="ECO:0007669"/>
    <property type="project" value="InterPro"/>
</dbReference>
<evidence type="ECO:0000259" key="4">
    <source>
        <dbReference type="PROSITE" id="PS01124"/>
    </source>
</evidence>
<dbReference type="PRINTS" id="PR00032">
    <property type="entry name" value="HTHARAC"/>
</dbReference>
<dbReference type="InterPro" id="IPR009057">
    <property type="entry name" value="Homeodomain-like_sf"/>
</dbReference>
<name>A0A3E4QZ20_9ACTN</name>
<gene>
    <name evidence="5" type="ORF">DXC81_00350</name>
</gene>
<dbReference type="SMART" id="SM00342">
    <property type="entry name" value="HTH_ARAC"/>
    <property type="match status" value="1"/>
</dbReference>
<dbReference type="InterPro" id="IPR050959">
    <property type="entry name" value="MarA-like"/>
</dbReference>
<evidence type="ECO:0000256" key="2">
    <source>
        <dbReference type="ARBA" id="ARBA00023125"/>
    </source>
</evidence>
<accession>A0A3E4QZ20</accession>
<evidence type="ECO:0000313" key="5">
    <source>
        <dbReference type="EMBL" id="RGL12158.1"/>
    </source>
</evidence>
<keyword evidence="3" id="KW-0804">Transcription</keyword>
<dbReference type="PANTHER" id="PTHR47504">
    <property type="entry name" value="RIGHT ORIGIN-BINDING PROTEIN"/>
    <property type="match status" value="1"/>
</dbReference>
<dbReference type="InterPro" id="IPR018062">
    <property type="entry name" value="HTH_AraC-typ_CS"/>
</dbReference>
<reference evidence="5 6" key="1">
    <citation type="submission" date="2018-08" db="EMBL/GenBank/DDBJ databases">
        <title>A genome reference for cultivated species of the human gut microbiota.</title>
        <authorList>
            <person name="Zou Y."/>
            <person name="Xue W."/>
            <person name="Luo G."/>
        </authorList>
    </citation>
    <scope>NUCLEOTIDE SEQUENCE [LARGE SCALE GENOMIC DNA]</scope>
    <source>
        <strain evidence="5 6">TF08-14</strain>
    </source>
</reference>
<dbReference type="InterPro" id="IPR011256">
    <property type="entry name" value="Reg_factor_effector_dom_sf"/>
</dbReference>
<dbReference type="InterPro" id="IPR029441">
    <property type="entry name" value="Cass2"/>
</dbReference>
<dbReference type="Pfam" id="PF12833">
    <property type="entry name" value="HTH_18"/>
    <property type="match status" value="1"/>
</dbReference>
<dbReference type="PANTHER" id="PTHR47504:SF5">
    <property type="entry name" value="RIGHT ORIGIN-BINDING PROTEIN"/>
    <property type="match status" value="1"/>
</dbReference>
<dbReference type="InterPro" id="IPR010499">
    <property type="entry name" value="AraC_E-bd"/>
</dbReference>
<comment type="caution">
    <text evidence="5">The sequence shown here is derived from an EMBL/GenBank/DDBJ whole genome shotgun (WGS) entry which is preliminary data.</text>
</comment>
<dbReference type="Gene3D" id="1.10.10.60">
    <property type="entry name" value="Homeodomain-like"/>
    <property type="match status" value="1"/>
</dbReference>
<dbReference type="Gene3D" id="3.20.80.10">
    <property type="entry name" value="Regulatory factor, effector binding domain"/>
    <property type="match status" value="1"/>
</dbReference>
<dbReference type="SUPFAM" id="SSF55136">
    <property type="entry name" value="Probable bacterial effector-binding domain"/>
    <property type="match status" value="1"/>
</dbReference>
<dbReference type="SMART" id="SM00871">
    <property type="entry name" value="AraC_E_bind"/>
    <property type="match status" value="1"/>
</dbReference>
<protein>
    <submittedName>
        <fullName evidence="5">AraC family transcriptional regulator</fullName>
    </submittedName>
</protein>
<sequence length="284" mass="31279">MTQLENLNRALAVIEASLEGDVDYEAAARAAGCSRYQLERMFPYLANVSLAEYVRRRKMTRAASDLLDRDARVIDVALRYGYDSPTAFARAFKRVHGISPSEAKNGGVKLASYPRLVFTLSVKGEEPMDYKIVEKPAFRVVGVPSTGEWELEDAGEKAVQYWVDVEPQVDTLLGLSDGEPAGLLGVQFCRDGAFDGYMACVATQAPCPDGMAVRVVPAATYAVFECTGDVSTAMGELWHRVLSEWLPSSGFSWESGSDVERYLSRDMHAADSRSELWLPVVRAE</sequence>
<evidence type="ECO:0000313" key="6">
    <source>
        <dbReference type="Proteomes" id="UP000260943"/>
    </source>
</evidence>
<dbReference type="InterPro" id="IPR018060">
    <property type="entry name" value="HTH_AraC"/>
</dbReference>
<keyword evidence="1" id="KW-0805">Transcription regulation</keyword>
<dbReference type="InterPro" id="IPR020449">
    <property type="entry name" value="Tscrpt_reg_AraC-type_HTH"/>
</dbReference>